<dbReference type="Proteomes" id="UP000834106">
    <property type="component" value="Chromosome 15"/>
</dbReference>
<dbReference type="EMBL" id="OU503050">
    <property type="protein sequence ID" value="CAI9777510.1"/>
    <property type="molecule type" value="Genomic_DNA"/>
</dbReference>
<dbReference type="Pfam" id="PF13976">
    <property type="entry name" value="gag_pre-integrs"/>
    <property type="match status" value="1"/>
</dbReference>
<reference evidence="2" key="1">
    <citation type="submission" date="2023-05" db="EMBL/GenBank/DDBJ databases">
        <authorList>
            <person name="Huff M."/>
        </authorList>
    </citation>
    <scope>NUCLEOTIDE SEQUENCE</scope>
</reference>
<feature type="domain" description="GAG-pre-integrase" evidence="1">
    <location>
        <begin position="38"/>
        <end position="116"/>
    </location>
</feature>
<dbReference type="PANTHER" id="PTHR42648:SF31">
    <property type="entry name" value="RNA-DIRECTED DNA POLYMERASE"/>
    <property type="match status" value="1"/>
</dbReference>
<evidence type="ECO:0000313" key="3">
    <source>
        <dbReference type="Proteomes" id="UP000834106"/>
    </source>
</evidence>
<dbReference type="InterPro" id="IPR025724">
    <property type="entry name" value="GAG-pre-integrase_dom"/>
</dbReference>
<evidence type="ECO:0000313" key="2">
    <source>
        <dbReference type="EMBL" id="CAI9777510.1"/>
    </source>
</evidence>
<dbReference type="AlphaFoldDB" id="A0AAD2A222"/>
<dbReference type="PANTHER" id="PTHR42648">
    <property type="entry name" value="TRANSPOSASE, PUTATIVE-RELATED"/>
    <property type="match status" value="1"/>
</dbReference>
<accession>A0AAD2A222</accession>
<keyword evidence="3" id="KW-1185">Reference proteome</keyword>
<protein>
    <recommendedName>
        <fullName evidence="1">GAG-pre-integrase domain-containing protein</fullName>
    </recommendedName>
</protein>
<name>A0AAD2A222_9LAMI</name>
<evidence type="ECO:0000259" key="1">
    <source>
        <dbReference type="Pfam" id="PF13976"/>
    </source>
</evidence>
<gene>
    <name evidence="2" type="ORF">FPE_LOCUS24940</name>
</gene>
<proteinExistence type="predicted"/>
<sequence length="200" mass="22823">MLNTYLKATKLDSETFANSGKDLISSKVIGSGERKADLYVIDFSSSFPASSLCKSFSVNNSFCSVSNNVTSQIWHHKLGHLSFQKLSFLKNQLQIDCTDHKDDALVPCLVCPLAKQRRLSYVSNNALDLDQLKYLGPYHTPTYATYKFFLTLVDDCTRFTWIYLMKEKFDAKSIIPNFLLLLKLNFTRKSRSFGLIMSRN</sequence>
<dbReference type="InterPro" id="IPR039537">
    <property type="entry name" value="Retrotran_Ty1/copia-like"/>
</dbReference>
<organism evidence="2 3">
    <name type="scientific">Fraxinus pennsylvanica</name>
    <dbReference type="NCBI Taxonomy" id="56036"/>
    <lineage>
        <taxon>Eukaryota</taxon>
        <taxon>Viridiplantae</taxon>
        <taxon>Streptophyta</taxon>
        <taxon>Embryophyta</taxon>
        <taxon>Tracheophyta</taxon>
        <taxon>Spermatophyta</taxon>
        <taxon>Magnoliopsida</taxon>
        <taxon>eudicotyledons</taxon>
        <taxon>Gunneridae</taxon>
        <taxon>Pentapetalae</taxon>
        <taxon>asterids</taxon>
        <taxon>lamiids</taxon>
        <taxon>Lamiales</taxon>
        <taxon>Oleaceae</taxon>
        <taxon>Oleeae</taxon>
        <taxon>Fraxinus</taxon>
    </lineage>
</organism>